<evidence type="ECO:0000313" key="1">
    <source>
        <dbReference type="EMBL" id="WQJ53593.1"/>
    </source>
</evidence>
<organism evidence="1 2">
    <name type="scientific">phage Lak_Megaphage_Sonny</name>
    <dbReference type="NCBI Taxonomy" id="3109229"/>
    <lineage>
        <taxon>Viruses</taxon>
        <taxon>Duplodnaviria</taxon>
        <taxon>Heunggongvirae</taxon>
        <taxon>Uroviricota</taxon>
        <taxon>Caudoviricetes</taxon>
        <taxon>Caudoviricetes code 15 clade</taxon>
    </lineage>
</organism>
<evidence type="ECO:0008006" key="3">
    <source>
        <dbReference type="Google" id="ProtNLM"/>
    </source>
</evidence>
<dbReference type="Proteomes" id="UP001358193">
    <property type="component" value="Segment"/>
</dbReference>
<accession>A0ABZ0Z6D4</accession>
<dbReference type="EMBL" id="OR769223">
    <property type="protein sequence ID" value="WQJ53593.1"/>
    <property type="molecule type" value="Genomic_DNA"/>
</dbReference>
<sequence>MNNITVKGANYNYAPGHATYAMDGAEGMQGQNGNNIFYTNISIQNDLVTIINQIKKNYEPLYNSTTLLNRQYQEGDIFFDNNGIIWQLLNYEKLFTAQALSNAYQNYFKTVGKIHLDNPEYISYLSDRLLMNTSCGVDIVLGNMADSSSYIDTDMPLNIVSNIIDSDGNIKFLIFNAIQNNIADNGDLQLHFNTNTKSFQVKSDLPVFIDNDIMLRDGYNKDEYDDYSHLLTSNDTITNFKNLCDNFVYDIIAEPSTNKRYVEISVKDTSLSIDDRIDLLNELINKDDVYLKIYDVSTSQYIIQLDNNVVKYNVKDPDLSTIQFDTSTTSGSIVGVFSYILDYNERLYQVVNQSKSALLIDTSIPYTYNYNINPTNASIQIASEELPQMKQIEFNNIYVQVGIYRDASSWNTKSVQTQSYVRSIPVSSIQTFRWHPDDQDSYKNYQYILELDKNNFDLDDEDYLGIQFIFNIAEISKPLYTVPLKKIGKLQDNKKYALYFNIIYVLEDGEYCSIFLNIEKFTDTLKSVGQLDPYNPVIDTEIPGYISDATKVSLMYNTEVFLQEKQYI</sequence>
<protein>
    <recommendedName>
        <fullName evidence="3">Baseplate wedge subunit</fullName>
    </recommendedName>
</protein>
<evidence type="ECO:0000313" key="2">
    <source>
        <dbReference type="Proteomes" id="UP001358193"/>
    </source>
</evidence>
<reference evidence="1 2" key="1">
    <citation type="submission" date="2023-11" db="EMBL/GenBank/DDBJ databases">
        <authorList>
            <person name="Cook R."/>
            <person name="Crisci M."/>
            <person name="Pye H."/>
            <person name="Adriaenssens E."/>
            <person name="Santini J."/>
        </authorList>
    </citation>
    <scope>NUCLEOTIDE SEQUENCE [LARGE SCALE GENOMIC DNA]</scope>
    <source>
        <strain evidence="1">Lak_Megaphage_Sonny</strain>
    </source>
</reference>
<keyword evidence="2" id="KW-1185">Reference proteome</keyword>
<proteinExistence type="predicted"/>
<name>A0ABZ0Z6D4_9CAUD</name>